<dbReference type="AlphaFoldDB" id="A0A4Q9KE88"/>
<evidence type="ECO:0000256" key="2">
    <source>
        <dbReference type="SAM" id="Phobius"/>
    </source>
</evidence>
<reference evidence="3 4" key="1">
    <citation type="submission" date="2019-01" db="EMBL/GenBank/DDBJ databases">
        <title>Lactibacter flavus gen. nov., sp. nov., a novel bacterium of the family Propionibacteriaceae isolated from raw milk and dairy products.</title>
        <authorList>
            <person name="Huptas C."/>
            <person name="Wenning M."/>
            <person name="Breitenwieser F."/>
            <person name="Doll E."/>
            <person name="Von Neubeck M."/>
            <person name="Busse H.-J."/>
            <person name="Scherer S."/>
        </authorList>
    </citation>
    <scope>NUCLEOTIDE SEQUENCE [LARGE SCALE GENOMIC DNA]</scope>
    <source>
        <strain evidence="3 4">KCTC 33808</strain>
    </source>
</reference>
<feature type="transmembrane region" description="Helical" evidence="2">
    <location>
        <begin position="61"/>
        <end position="83"/>
    </location>
</feature>
<evidence type="ECO:0000313" key="4">
    <source>
        <dbReference type="Proteomes" id="UP000292373"/>
    </source>
</evidence>
<feature type="compositionally biased region" description="Basic and acidic residues" evidence="1">
    <location>
        <begin position="119"/>
        <end position="128"/>
    </location>
</feature>
<evidence type="ECO:0000256" key="1">
    <source>
        <dbReference type="SAM" id="MobiDB-lite"/>
    </source>
</evidence>
<dbReference type="PANTHER" id="PTHR35283">
    <property type="entry name" value="T12C22.21 PROTEIN"/>
    <property type="match status" value="1"/>
</dbReference>
<dbReference type="OrthoDB" id="3698172at2"/>
<dbReference type="Proteomes" id="UP000292373">
    <property type="component" value="Unassembled WGS sequence"/>
</dbReference>
<dbReference type="InterPro" id="IPR021414">
    <property type="entry name" value="DUF3054"/>
</dbReference>
<name>A0A4Q9KE88_9ACTN</name>
<accession>A0A4Q9KE88</accession>
<comment type="caution">
    <text evidence="3">The sequence shown here is derived from an EMBL/GenBank/DDBJ whole genome shotgun (WGS) entry which is preliminary data.</text>
</comment>
<protein>
    <submittedName>
        <fullName evidence="3">DUF3054 domain-containing protein</fullName>
    </submittedName>
</protein>
<feature type="region of interest" description="Disordered" evidence="1">
    <location>
        <begin position="119"/>
        <end position="138"/>
    </location>
</feature>
<keyword evidence="2" id="KW-0472">Membrane</keyword>
<evidence type="ECO:0000313" key="3">
    <source>
        <dbReference type="EMBL" id="TBT85430.1"/>
    </source>
</evidence>
<keyword evidence="2" id="KW-1133">Transmembrane helix</keyword>
<keyword evidence="2" id="KW-0812">Transmembrane</keyword>
<gene>
    <name evidence="3" type="ORF">ET989_06715</name>
</gene>
<feature type="transmembrane region" description="Helical" evidence="2">
    <location>
        <begin position="36"/>
        <end position="54"/>
    </location>
</feature>
<proteinExistence type="predicted"/>
<keyword evidence="4" id="KW-1185">Reference proteome</keyword>
<dbReference type="EMBL" id="SDMQ01000005">
    <property type="protein sequence ID" value="TBT85430.1"/>
    <property type="molecule type" value="Genomic_DNA"/>
</dbReference>
<sequence>MSRILAIVSDLALVVVFVMIGRASHAEPLDMEGIQRTALPFLAGTLMAWIGFLLKRHSGLTLVNGVFVWAMTVVLGILFRLLLGDTAEFSFVLVTAAVLAAFLIGWRAVVWLVRRNRPEQPRAKDPRRSGNPAKRNAG</sequence>
<feature type="transmembrane region" description="Helical" evidence="2">
    <location>
        <begin position="89"/>
        <end position="113"/>
    </location>
</feature>
<dbReference type="Pfam" id="PF11255">
    <property type="entry name" value="DUF3054"/>
    <property type="match status" value="1"/>
</dbReference>
<dbReference type="PANTHER" id="PTHR35283:SF3">
    <property type="entry name" value="T12C22.21 PROTEIN"/>
    <property type="match status" value="1"/>
</dbReference>
<organism evidence="3 4">
    <name type="scientific">Propioniciclava sinopodophylli</name>
    <dbReference type="NCBI Taxonomy" id="1837344"/>
    <lineage>
        <taxon>Bacteria</taxon>
        <taxon>Bacillati</taxon>
        <taxon>Actinomycetota</taxon>
        <taxon>Actinomycetes</taxon>
        <taxon>Propionibacteriales</taxon>
        <taxon>Propionibacteriaceae</taxon>
        <taxon>Propioniciclava</taxon>
    </lineage>
</organism>
<dbReference type="RefSeq" id="WP_131167771.1">
    <property type="nucleotide sequence ID" value="NZ_SDMQ01000005.1"/>
</dbReference>